<dbReference type="Pfam" id="PF18906">
    <property type="entry name" value="Phage_tube_2"/>
    <property type="match status" value="1"/>
</dbReference>
<accession>A0A6L3YTF9</accession>
<reference evidence="1 2" key="1">
    <citation type="submission" date="2019-09" db="EMBL/GenBank/DDBJ databases">
        <title>Taxonomic organization of the family Brucellaceae based on a phylogenomic approach.</title>
        <authorList>
            <person name="Leclercq S."/>
            <person name="Cloeckaert A."/>
            <person name="Zygmunt M.S."/>
        </authorList>
    </citation>
    <scope>NUCLEOTIDE SEQUENCE [LARGE SCALE GENOMIC DNA]</scope>
    <source>
        <strain evidence="1 2">WS1830</strain>
    </source>
</reference>
<protein>
    <submittedName>
        <fullName evidence="1">Uncharacterized protein</fullName>
    </submittedName>
</protein>
<evidence type="ECO:0000313" key="1">
    <source>
        <dbReference type="EMBL" id="KAB2687522.1"/>
    </source>
</evidence>
<dbReference type="EMBL" id="WBVX01000006">
    <property type="protein sequence ID" value="KAB2687522.1"/>
    <property type="molecule type" value="Genomic_DNA"/>
</dbReference>
<gene>
    <name evidence="1" type="ORF">F9L08_08180</name>
</gene>
<proteinExistence type="predicted"/>
<dbReference type="Proteomes" id="UP000481643">
    <property type="component" value="Unassembled WGS sequence"/>
</dbReference>
<dbReference type="RefSeq" id="WP_151651488.1">
    <property type="nucleotide sequence ID" value="NZ_WBVX01000006.1"/>
</dbReference>
<dbReference type="InterPro" id="IPR044000">
    <property type="entry name" value="Phage_tube_2"/>
</dbReference>
<dbReference type="AlphaFoldDB" id="A0A6L3YTF9"/>
<name>A0A6L3YTF9_9HYPH</name>
<sequence length="308" mass="32850">MARRWNKLAMLFKLEATYGSDAAPTAANAIIGTNVTFTPIEGEEVSRELMLPYMGNQGVVLAGIYARLEFEVEVAGAGAPGDVPAYGLILRAAGMAETITEDTDVTYTIIEDGTESGSLYFISDKVQHVLLGCQTNIAPSFAPSAIPRFRVTVLGLLGTITDIAVMPAVTMANWMTPLTVSKANTVMSLHGWNAIAESLSVDLGNTLTPRMLIGEELIMISARSSTGTAVVKAESLATINWFDRALKRTRGALSLIHGTQAGNTVEMVAPSVEIGKPTQSQTNNIINYSLPLSLCPIDGMDELSIIIR</sequence>
<organism evidence="1 2">
    <name type="scientific">Brucella tritici</name>
    <dbReference type="NCBI Taxonomy" id="94626"/>
    <lineage>
        <taxon>Bacteria</taxon>
        <taxon>Pseudomonadati</taxon>
        <taxon>Pseudomonadota</taxon>
        <taxon>Alphaproteobacteria</taxon>
        <taxon>Hyphomicrobiales</taxon>
        <taxon>Brucellaceae</taxon>
        <taxon>Brucella/Ochrobactrum group</taxon>
        <taxon>Brucella</taxon>
    </lineage>
</organism>
<evidence type="ECO:0000313" key="2">
    <source>
        <dbReference type="Proteomes" id="UP000481643"/>
    </source>
</evidence>
<comment type="caution">
    <text evidence="1">The sequence shown here is derived from an EMBL/GenBank/DDBJ whole genome shotgun (WGS) entry which is preliminary data.</text>
</comment>